<dbReference type="Pfam" id="PF08457">
    <property type="entry name" value="Sfi1"/>
    <property type="match status" value="1"/>
</dbReference>
<proteinExistence type="predicted"/>
<dbReference type="Proteomes" id="UP001217754">
    <property type="component" value="Chromosome 4"/>
</dbReference>
<reference evidence="3" key="1">
    <citation type="submission" date="2023-03" db="EMBL/GenBank/DDBJ databases">
        <title>Mating type loci evolution in Malassezia.</title>
        <authorList>
            <person name="Coelho M.A."/>
        </authorList>
    </citation>
    <scope>NUCLEOTIDE SEQUENCE</scope>
    <source>
        <strain evidence="3">CBS 9431</strain>
    </source>
</reference>
<evidence type="ECO:0000256" key="1">
    <source>
        <dbReference type="SAM" id="MobiDB-lite"/>
    </source>
</evidence>
<dbReference type="RefSeq" id="XP_060122570.1">
    <property type="nucleotide sequence ID" value="XM_060266587.1"/>
</dbReference>
<dbReference type="AlphaFoldDB" id="A0AAF0JAP8"/>
<evidence type="ECO:0000313" key="4">
    <source>
        <dbReference type="Proteomes" id="UP001217754"/>
    </source>
</evidence>
<keyword evidence="4" id="KW-1185">Reference proteome</keyword>
<protein>
    <recommendedName>
        <fullName evidence="2">Sfi1 spindle body domain-containing protein</fullName>
    </recommendedName>
</protein>
<accession>A0AAF0JAP8</accession>
<evidence type="ECO:0000259" key="2">
    <source>
        <dbReference type="Pfam" id="PF08457"/>
    </source>
</evidence>
<gene>
    <name evidence="3" type="ORF">MJAP1_002653</name>
</gene>
<dbReference type="GeneID" id="85226304"/>
<name>A0AAF0JAP8_9BASI</name>
<sequence length="935" mass="107504">MDDVGTSSLFFHSSGGRRSDGDAGYSDRTPHLAESLRLNDAEIEFFDEVVDAIRPDSCSFVELKDAFNDAVGATAHLDRVARTLPPGVKDRRKAAELRLWNSLLAMVQVRGESWAERWDTVRVLLGLDPRGSDSDASLDMHDMSAVLASTSYAPRSFASSASYAPDTSRSYAPDTSRSYAPHTSRPYAPGPVATSRASYVRPLSPTPYTPAPWRLQGSPPLADDHASSEGSVSDDDVWAQDADRSTRDLDTVWQPGASAVSPVRVGLAPRLYERGRRTSTALDLPSPRQKRALAKAAHFHNEHTLTASLGHWQRRAAAVRKRYDLATRVDHQRLRAHAWAAWHDKYAGHHQALAHAAQYAARMRVTRAFDAWAARLSQRKAERDTAYEQALAAALDAIVARRSQSLERLAWTVWRQGHAHRTAVRYHDEGVMRVAFAVWRSRSDGARELERRGEAYARTLAAHALQRAWAQWRGRTTAHTDVHRAAAYWRRGQLQRAWTHWRRHARLAEIRNTAAGRLYADHSRTRVHAALHYWILRERAAYSERVRNAQLVRTVWNVWWVRFTEQSIARQAALGTFAANRTRTTLGSAWNAWKQRQAHWEHERMLAARTRDCRIVGLVWRQWRARLDVRRSDLASAATHCSAHLVRRAWAQWRAMRQHAQAARFRAESDREALRRHLQAWRFLRAERYHWRTCTALLHAKTSARIQREQLAHWLRRTSDVQALVRQADGVHAAVLIRKAFWQWKAIHERVQALDHAADRAVQTRDQALVRHVFSAWRERAAQARRERAALAQCAAMRRARLQQRALDAWRDRLAGRRLSYEVYVTLAARCKYVMRQYFSTWLARTSVQPLVDLRQKRLLVRALRHWAARARAKRAASLAAASLQRDALRTWRAKTEYMRELHNIQKLEGHRRRASSDFRHRLVFVPPTARFRAS</sequence>
<dbReference type="InterPro" id="IPR013665">
    <property type="entry name" value="Sfi1_dom"/>
</dbReference>
<feature type="region of interest" description="Disordered" evidence="1">
    <location>
        <begin position="158"/>
        <end position="237"/>
    </location>
</feature>
<feature type="domain" description="Sfi1 spindle body" evidence="2">
    <location>
        <begin position="395"/>
        <end position="666"/>
    </location>
</feature>
<feature type="compositionally biased region" description="Polar residues" evidence="1">
    <location>
        <begin position="158"/>
        <end position="178"/>
    </location>
</feature>
<dbReference type="EMBL" id="CP119961">
    <property type="protein sequence ID" value="WFD39673.1"/>
    <property type="molecule type" value="Genomic_DNA"/>
</dbReference>
<organism evidence="3 4">
    <name type="scientific">Malassezia japonica</name>
    <dbReference type="NCBI Taxonomy" id="223818"/>
    <lineage>
        <taxon>Eukaryota</taxon>
        <taxon>Fungi</taxon>
        <taxon>Dikarya</taxon>
        <taxon>Basidiomycota</taxon>
        <taxon>Ustilaginomycotina</taxon>
        <taxon>Malasseziomycetes</taxon>
        <taxon>Malasseziales</taxon>
        <taxon>Malasseziaceae</taxon>
        <taxon>Malassezia</taxon>
    </lineage>
</organism>
<evidence type="ECO:0000313" key="3">
    <source>
        <dbReference type="EMBL" id="WFD39673.1"/>
    </source>
</evidence>